<dbReference type="AlphaFoldDB" id="X1HU97"/>
<dbReference type="PRINTS" id="PR00069">
    <property type="entry name" value="ALDKETRDTASE"/>
</dbReference>
<dbReference type="SUPFAM" id="SSF51430">
    <property type="entry name" value="NAD(P)-linked oxidoreductase"/>
    <property type="match status" value="1"/>
</dbReference>
<feature type="domain" description="NADP-dependent oxidoreductase" evidence="1">
    <location>
        <begin position="22"/>
        <end position="238"/>
    </location>
</feature>
<dbReference type="PANTHER" id="PTHR43312:SF1">
    <property type="entry name" value="NADP-DEPENDENT OXIDOREDUCTASE DOMAIN-CONTAINING PROTEIN"/>
    <property type="match status" value="1"/>
</dbReference>
<reference evidence="2" key="1">
    <citation type="journal article" date="2014" name="Front. Microbiol.">
        <title>High frequency of phylogenetically diverse reductive dehalogenase-homologous genes in deep subseafloor sedimentary metagenomes.</title>
        <authorList>
            <person name="Kawai M."/>
            <person name="Futagami T."/>
            <person name="Toyoda A."/>
            <person name="Takaki Y."/>
            <person name="Nishi S."/>
            <person name="Hori S."/>
            <person name="Arai W."/>
            <person name="Tsubouchi T."/>
            <person name="Morono Y."/>
            <person name="Uchiyama I."/>
            <person name="Ito T."/>
            <person name="Fujiyama A."/>
            <person name="Inagaki F."/>
            <person name="Takami H."/>
        </authorList>
    </citation>
    <scope>NUCLEOTIDE SEQUENCE</scope>
    <source>
        <strain evidence="2">Expedition CK06-06</strain>
    </source>
</reference>
<dbReference type="EMBL" id="BARU01033926">
    <property type="protein sequence ID" value="GAH73017.1"/>
    <property type="molecule type" value="Genomic_DNA"/>
</dbReference>
<accession>X1HU97</accession>
<organism evidence="2">
    <name type="scientific">marine sediment metagenome</name>
    <dbReference type="NCBI Taxonomy" id="412755"/>
    <lineage>
        <taxon>unclassified sequences</taxon>
        <taxon>metagenomes</taxon>
        <taxon>ecological metagenomes</taxon>
    </lineage>
</organism>
<feature type="non-terminal residue" evidence="2">
    <location>
        <position position="1"/>
    </location>
</feature>
<dbReference type="PANTHER" id="PTHR43312">
    <property type="entry name" value="D-THREO-ALDOSE 1-DEHYDROGENASE"/>
    <property type="match status" value="1"/>
</dbReference>
<dbReference type="Gene3D" id="3.20.20.100">
    <property type="entry name" value="NADP-dependent oxidoreductase domain"/>
    <property type="match status" value="1"/>
</dbReference>
<comment type="caution">
    <text evidence="2">The sequence shown here is derived from an EMBL/GenBank/DDBJ whole genome shotgun (WGS) entry which is preliminary data.</text>
</comment>
<dbReference type="InterPro" id="IPR036812">
    <property type="entry name" value="NAD(P)_OxRdtase_dom_sf"/>
</dbReference>
<protein>
    <recommendedName>
        <fullName evidence="1">NADP-dependent oxidoreductase domain-containing protein</fullName>
    </recommendedName>
</protein>
<sequence>PLGGTGHESTLVTLGGAVFIYPIEEKTGDEFVKYALDQGVNHIDVAPTYGDAEVRLGKWVKEYRDDVFLACKTGKRTKLEAQEELKRSMDRLQTDYFDLYQFHGLDDPEELRTVMGEEGALQAFMEARGEGLINHIGITSHNPENIMRALEYIDLDTVLVPVNYVLHAHPKPRNDYVPVLEKARERNIGVIAMKSVAKGPYPTEEKTRDTWYQPFTTREEIEEALRFTLSQNVTTAATSSDIEIARMMIDSAENFSPM</sequence>
<proteinExistence type="predicted"/>
<gene>
    <name evidence="2" type="ORF">S03H2_53308</name>
</gene>
<dbReference type="InterPro" id="IPR053135">
    <property type="entry name" value="AKR2_Oxidoreductase"/>
</dbReference>
<feature type="non-terminal residue" evidence="2">
    <location>
        <position position="258"/>
    </location>
</feature>
<name>X1HU97_9ZZZZ</name>
<dbReference type="CDD" id="cd19100">
    <property type="entry name" value="AKR_unchar"/>
    <property type="match status" value="1"/>
</dbReference>
<evidence type="ECO:0000313" key="2">
    <source>
        <dbReference type="EMBL" id="GAH73017.1"/>
    </source>
</evidence>
<evidence type="ECO:0000259" key="1">
    <source>
        <dbReference type="Pfam" id="PF00248"/>
    </source>
</evidence>
<dbReference type="InterPro" id="IPR023210">
    <property type="entry name" value="NADP_OxRdtase_dom"/>
</dbReference>
<dbReference type="InterPro" id="IPR020471">
    <property type="entry name" value="AKR"/>
</dbReference>
<dbReference type="GO" id="GO:0016491">
    <property type="term" value="F:oxidoreductase activity"/>
    <property type="evidence" value="ECO:0007669"/>
    <property type="project" value="InterPro"/>
</dbReference>
<dbReference type="Pfam" id="PF00248">
    <property type="entry name" value="Aldo_ket_red"/>
    <property type="match status" value="1"/>
</dbReference>